<dbReference type="Gene3D" id="1.10.287.130">
    <property type="match status" value="2"/>
</dbReference>
<dbReference type="CDD" id="cd00082">
    <property type="entry name" value="HisKA"/>
    <property type="match status" value="2"/>
</dbReference>
<dbReference type="EMBL" id="JAENIJ010000002">
    <property type="protein sequence ID" value="MBK1881054.1"/>
    <property type="molecule type" value="Genomic_DNA"/>
</dbReference>
<accession>A0A934S4M9</accession>
<dbReference type="PANTHER" id="PTHR43547:SF2">
    <property type="entry name" value="HYBRID SIGNAL TRANSDUCTION HISTIDINE KINASE C"/>
    <property type="match status" value="1"/>
</dbReference>
<evidence type="ECO:0000313" key="18">
    <source>
        <dbReference type="EMBL" id="MBK1881054.1"/>
    </source>
</evidence>
<dbReference type="PANTHER" id="PTHR43547">
    <property type="entry name" value="TWO-COMPONENT HISTIDINE KINASE"/>
    <property type="match status" value="1"/>
</dbReference>
<dbReference type="InterPro" id="IPR005467">
    <property type="entry name" value="His_kinase_dom"/>
</dbReference>
<dbReference type="Gene3D" id="3.40.50.2300">
    <property type="match status" value="1"/>
</dbReference>
<feature type="transmembrane region" description="Helical" evidence="15">
    <location>
        <begin position="34"/>
        <end position="53"/>
    </location>
</feature>
<dbReference type="InterPro" id="IPR004358">
    <property type="entry name" value="Sig_transdc_His_kin-like_C"/>
</dbReference>
<evidence type="ECO:0000256" key="11">
    <source>
        <dbReference type="ARBA" id="ARBA00023136"/>
    </source>
</evidence>
<evidence type="ECO:0000256" key="8">
    <source>
        <dbReference type="ARBA" id="ARBA00022777"/>
    </source>
</evidence>
<evidence type="ECO:0000259" key="16">
    <source>
        <dbReference type="PROSITE" id="PS50109"/>
    </source>
</evidence>
<dbReference type="SUPFAM" id="SSF47384">
    <property type="entry name" value="Homodimeric domain of signal transducing histidine kinase"/>
    <property type="match status" value="2"/>
</dbReference>
<name>A0A934S4M9_9BACT</name>
<dbReference type="PROSITE" id="PS50110">
    <property type="entry name" value="RESPONSE_REGULATORY"/>
    <property type="match status" value="1"/>
</dbReference>
<protein>
    <recommendedName>
        <fullName evidence="3">histidine kinase</fullName>
        <ecNumber evidence="3">2.7.13.3</ecNumber>
    </recommendedName>
</protein>
<feature type="region of interest" description="Disordered" evidence="14">
    <location>
        <begin position="483"/>
        <end position="505"/>
    </location>
</feature>
<dbReference type="InterPro" id="IPR003661">
    <property type="entry name" value="HisK_dim/P_dom"/>
</dbReference>
<evidence type="ECO:0000256" key="9">
    <source>
        <dbReference type="ARBA" id="ARBA00022840"/>
    </source>
</evidence>
<keyword evidence="19" id="KW-1185">Reference proteome</keyword>
<comment type="caution">
    <text evidence="18">The sequence shown here is derived from an EMBL/GenBank/DDBJ whole genome shotgun (WGS) entry which is preliminary data.</text>
</comment>
<dbReference type="Pfam" id="PF00072">
    <property type="entry name" value="Response_reg"/>
    <property type="match status" value="1"/>
</dbReference>
<feature type="domain" description="Response regulatory" evidence="17">
    <location>
        <begin position="512"/>
        <end position="626"/>
    </location>
</feature>
<evidence type="ECO:0000256" key="15">
    <source>
        <dbReference type="SAM" id="Phobius"/>
    </source>
</evidence>
<keyword evidence="15" id="KW-0812">Transmembrane</keyword>
<dbReference type="SMART" id="SM00448">
    <property type="entry name" value="REC"/>
    <property type="match status" value="1"/>
</dbReference>
<reference evidence="18" key="1">
    <citation type="submission" date="2021-01" db="EMBL/GenBank/DDBJ databases">
        <title>Modified the classification status of verrucomicrobia.</title>
        <authorList>
            <person name="Feng X."/>
        </authorList>
    </citation>
    <scope>NUCLEOTIDE SEQUENCE</scope>
    <source>
        <strain evidence="18">KCTC 22041</strain>
    </source>
</reference>
<dbReference type="PROSITE" id="PS50109">
    <property type="entry name" value="HIS_KIN"/>
    <property type="match status" value="2"/>
</dbReference>
<evidence type="ECO:0000256" key="14">
    <source>
        <dbReference type="SAM" id="MobiDB-lite"/>
    </source>
</evidence>
<evidence type="ECO:0000313" key="19">
    <source>
        <dbReference type="Proteomes" id="UP000603141"/>
    </source>
</evidence>
<evidence type="ECO:0000256" key="6">
    <source>
        <dbReference type="ARBA" id="ARBA00022679"/>
    </source>
</evidence>
<dbReference type="FunFam" id="3.30.565.10:FF:000023">
    <property type="entry name" value="PAS domain-containing sensor histidine kinase"/>
    <property type="match status" value="1"/>
</dbReference>
<keyword evidence="6" id="KW-0808">Transferase</keyword>
<keyword evidence="10" id="KW-0902">Two-component regulatory system</keyword>
<keyword evidence="13" id="KW-0175">Coiled coil</keyword>
<dbReference type="Proteomes" id="UP000603141">
    <property type="component" value="Unassembled WGS sequence"/>
</dbReference>
<evidence type="ECO:0000256" key="7">
    <source>
        <dbReference type="ARBA" id="ARBA00022741"/>
    </source>
</evidence>
<evidence type="ECO:0000256" key="3">
    <source>
        <dbReference type="ARBA" id="ARBA00012438"/>
    </source>
</evidence>
<gene>
    <name evidence="18" type="ORF">JIN85_01430</name>
</gene>
<evidence type="ECO:0000256" key="5">
    <source>
        <dbReference type="ARBA" id="ARBA00022553"/>
    </source>
</evidence>
<feature type="transmembrane region" description="Helical" evidence="15">
    <location>
        <begin position="138"/>
        <end position="156"/>
    </location>
</feature>
<dbReference type="InterPro" id="IPR011006">
    <property type="entry name" value="CheY-like_superfamily"/>
</dbReference>
<dbReference type="GO" id="GO:0005524">
    <property type="term" value="F:ATP binding"/>
    <property type="evidence" value="ECO:0007669"/>
    <property type="project" value="UniProtKB-KW"/>
</dbReference>
<dbReference type="GO" id="GO:0000155">
    <property type="term" value="F:phosphorelay sensor kinase activity"/>
    <property type="evidence" value="ECO:0007669"/>
    <property type="project" value="InterPro"/>
</dbReference>
<dbReference type="GO" id="GO:0005886">
    <property type="term" value="C:plasma membrane"/>
    <property type="evidence" value="ECO:0007669"/>
    <property type="project" value="UniProtKB-SubCell"/>
</dbReference>
<keyword evidence="4" id="KW-1003">Cell membrane</keyword>
<feature type="compositionally biased region" description="Low complexity" evidence="14">
    <location>
        <begin position="491"/>
        <end position="505"/>
    </location>
</feature>
<evidence type="ECO:0000256" key="13">
    <source>
        <dbReference type="SAM" id="Coils"/>
    </source>
</evidence>
<dbReference type="SMART" id="SM00388">
    <property type="entry name" value="HisKA"/>
    <property type="match status" value="2"/>
</dbReference>
<dbReference type="EC" id="2.7.13.3" evidence="3"/>
<evidence type="ECO:0000256" key="10">
    <source>
        <dbReference type="ARBA" id="ARBA00023012"/>
    </source>
</evidence>
<keyword evidence="5 12" id="KW-0597">Phosphoprotein</keyword>
<sequence>MAEAPVNIRSDNPEVLQAFREYEAHIAIANVRRALLLGGGFMVFGWSLDWMVFPDKIWIFLLIRLICAALIAIIGLAIGKTPSQKVCFVASLWAALLPIISICAMIAQTGGGDSVYYAGLNLTLVGLCLVLRWTFWNSLLIIGSCFIFYGISVAISKEKPDASFILFNNSYFLFVTSVFVLAGCYFYEKLRLNEFILRAEVERSKEQLARQNEQLSKLDEAKTRFFANISHELRTPLTIMLGITERLKTVVTPSSTNPMTGEMIGMLEQNGLRLLKLIDDLLDLVRFDTGHADVNRQPTAIAPHLEGLLRSLRHLAEQDRVTLLWSCSSQHDSIQLDRDKFDKILLNLVINAIKFTPSGGTIEVLTKVENDTLVMTVEDTGVGISKEVVPKIFDRFWQVDTSSTRKFQGAGIGLALVRSLTEAMEGTVQVDSEINQGTKFTITLPAVAAIESRKASEDEDPLGAGGNIAELHRRAALAVPGKIQPRPPQQQQPHISIGSPSIGGRPSGARPLVLIADDEPDIRRFLRMQLDDVDVIEASDGAEAMELTRLRRPQLALLDYMMPELNGVEVCRSIRENHTTRSTAIIILTARADEQTKLAALEAGANDFLTKPFSTAELGLRLQNQIAMARVRREMVDLNAELNSALEQIKENEVLMVRNEKLSALGRMSAGIIHEINNPLNYASAGLHALETFVRVLPEEEREDFQDILKDIREGVERVSQIVIDLRQFTRDESGTTGDADLSEVMGRASRMVGHQLGKDIQFHLTAPPNAMIRGNANQLVQVFINLLQNSIDAIHQRVAAHGGKAGVIDALIEPAGGGWQITIQDNGIGIPPEDIQKIFDPFFTSKDVGKGMGLGLSISHQILQSHRAITDVESRPGDFTRFRISFPSANQVTDSVLDQTA</sequence>
<dbReference type="CDD" id="cd17574">
    <property type="entry name" value="REC_OmpR"/>
    <property type="match status" value="1"/>
</dbReference>
<comment type="subcellular location">
    <subcellularLocation>
        <location evidence="2">Cell membrane</location>
    </subcellularLocation>
</comment>
<evidence type="ECO:0000256" key="4">
    <source>
        <dbReference type="ARBA" id="ARBA00022475"/>
    </source>
</evidence>
<dbReference type="InterPro" id="IPR036890">
    <property type="entry name" value="HATPase_C_sf"/>
</dbReference>
<feature type="domain" description="Histidine kinase" evidence="16">
    <location>
        <begin position="228"/>
        <end position="448"/>
    </location>
</feature>
<dbReference type="RefSeq" id="WP_200266874.1">
    <property type="nucleotide sequence ID" value="NZ_JAENIJ010000002.1"/>
</dbReference>
<dbReference type="SUPFAM" id="SSF52172">
    <property type="entry name" value="CheY-like"/>
    <property type="match status" value="1"/>
</dbReference>
<feature type="modified residue" description="4-aspartylphosphate" evidence="12">
    <location>
        <position position="559"/>
    </location>
</feature>
<evidence type="ECO:0000256" key="12">
    <source>
        <dbReference type="PROSITE-ProRule" id="PRU00169"/>
    </source>
</evidence>
<keyword evidence="15" id="KW-1133">Transmembrane helix</keyword>
<feature type="coiled-coil region" evidence="13">
    <location>
        <begin position="628"/>
        <end position="655"/>
    </location>
</feature>
<evidence type="ECO:0000259" key="17">
    <source>
        <dbReference type="PROSITE" id="PS50110"/>
    </source>
</evidence>
<evidence type="ECO:0000256" key="1">
    <source>
        <dbReference type="ARBA" id="ARBA00000085"/>
    </source>
</evidence>
<dbReference type="Pfam" id="PF02518">
    <property type="entry name" value="HATPase_c"/>
    <property type="match status" value="2"/>
</dbReference>
<dbReference type="PRINTS" id="PR00344">
    <property type="entry name" value="BCTRLSENSOR"/>
</dbReference>
<feature type="transmembrane region" description="Helical" evidence="15">
    <location>
        <begin position="162"/>
        <end position="187"/>
    </location>
</feature>
<proteinExistence type="predicted"/>
<dbReference type="Gene3D" id="3.30.565.10">
    <property type="entry name" value="Histidine kinase-like ATPase, C-terminal domain"/>
    <property type="match status" value="2"/>
</dbReference>
<keyword evidence="9" id="KW-0067">ATP-binding</keyword>
<dbReference type="InterPro" id="IPR003594">
    <property type="entry name" value="HATPase_dom"/>
</dbReference>
<feature type="transmembrane region" description="Helical" evidence="15">
    <location>
        <begin position="59"/>
        <end position="79"/>
    </location>
</feature>
<dbReference type="SMART" id="SM00387">
    <property type="entry name" value="HATPase_c"/>
    <property type="match status" value="2"/>
</dbReference>
<organism evidence="18 19">
    <name type="scientific">Luteolibacter pohnpeiensis</name>
    <dbReference type="NCBI Taxonomy" id="454153"/>
    <lineage>
        <taxon>Bacteria</taxon>
        <taxon>Pseudomonadati</taxon>
        <taxon>Verrucomicrobiota</taxon>
        <taxon>Verrucomicrobiia</taxon>
        <taxon>Verrucomicrobiales</taxon>
        <taxon>Verrucomicrobiaceae</taxon>
        <taxon>Luteolibacter</taxon>
    </lineage>
</organism>
<dbReference type="InterPro" id="IPR036097">
    <property type="entry name" value="HisK_dim/P_sf"/>
</dbReference>
<keyword evidence="11 15" id="KW-0472">Membrane</keyword>
<dbReference type="SUPFAM" id="SSF55874">
    <property type="entry name" value="ATPase domain of HSP90 chaperone/DNA topoisomerase II/histidine kinase"/>
    <property type="match status" value="2"/>
</dbReference>
<comment type="catalytic activity">
    <reaction evidence="1">
        <text>ATP + protein L-histidine = ADP + protein N-phospho-L-histidine.</text>
        <dbReference type="EC" id="2.7.13.3"/>
    </reaction>
</comment>
<feature type="domain" description="Histidine kinase" evidence="16">
    <location>
        <begin position="671"/>
        <end position="891"/>
    </location>
</feature>
<keyword evidence="8" id="KW-0418">Kinase</keyword>
<dbReference type="CDD" id="cd16922">
    <property type="entry name" value="HATPase_EvgS-ArcB-TorS-like"/>
    <property type="match status" value="1"/>
</dbReference>
<keyword evidence="7" id="KW-0547">Nucleotide-binding</keyword>
<dbReference type="AlphaFoldDB" id="A0A934S4M9"/>
<feature type="transmembrane region" description="Helical" evidence="15">
    <location>
        <begin position="86"/>
        <end position="108"/>
    </location>
</feature>
<dbReference type="Pfam" id="PF00512">
    <property type="entry name" value="HisKA"/>
    <property type="match status" value="2"/>
</dbReference>
<evidence type="ECO:0000256" key="2">
    <source>
        <dbReference type="ARBA" id="ARBA00004236"/>
    </source>
</evidence>
<dbReference type="InterPro" id="IPR001789">
    <property type="entry name" value="Sig_transdc_resp-reg_receiver"/>
</dbReference>